<sequence length="74" mass="9064">MLDIGLARRENEKNDKARLYVRRQEREILRRRQGRTIDDYWLSPCSHRNHVFYIADGQTGDWRCKTQLRIYVRA</sequence>
<reference evidence="1" key="1">
    <citation type="journal article" date="2014" name="Int. J. Syst. Evol. Microbiol.">
        <title>Complete genome sequence of Corynebacterium casei LMG S-19264T (=DSM 44701T), isolated from a smear-ripened cheese.</title>
        <authorList>
            <consortium name="US DOE Joint Genome Institute (JGI-PGF)"/>
            <person name="Walter F."/>
            <person name="Albersmeier A."/>
            <person name="Kalinowski J."/>
            <person name="Ruckert C."/>
        </authorList>
    </citation>
    <scope>NUCLEOTIDE SEQUENCE</scope>
    <source>
        <strain evidence="1">CGMCC 1.15034</strain>
    </source>
</reference>
<evidence type="ECO:0000313" key="2">
    <source>
        <dbReference type="Proteomes" id="UP000625079"/>
    </source>
</evidence>
<comment type="caution">
    <text evidence="1">The sequence shown here is derived from an EMBL/GenBank/DDBJ whole genome shotgun (WGS) entry which is preliminary data.</text>
</comment>
<gene>
    <name evidence="1" type="ORF">GCM10010987_56510</name>
</gene>
<organism evidence="1 2">
    <name type="scientific">Bradyrhizobium guangdongense</name>
    <dbReference type="NCBI Taxonomy" id="1325090"/>
    <lineage>
        <taxon>Bacteria</taxon>
        <taxon>Pseudomonadati</taxon>
        <taxon>Pseudomonadota</taxon>
        <taxon>Alphaproteobacteria</taxon>
        <taxon>Hyphomicrobiales</taxon>
        <taxon>Nitrobacteraceae</taxon>
        <taxon>Bradyrhizobium</taxon>
    </lineage>
</organism>
<dbReference type="AlphaFoldDB" id="A0AA87WCA6"/>
<protein>
    <submittedName>
        <fullName evidence="1">Uncharacterized protein</fullName>
    </submittedName>
</protein>
<reference evidence="1" key="2">
    <citation type="submission" date="2022-12" db="EMBL/GenBank/DDBJ databases">
        <authorList>
            <person name="Sun Q."/>
            <person name="Zhou Y."/>
        </authorList>
    </citation>
    <scope>NUCLEOTIDE SEQUENCE</scope>
    <source>
        <strain evidence="1">CGMCC 1.15034</strain>
    </source>
</reference>
<dbReference type="Proteomes" id="UP000625079">
    <property type="component" value="Unassembled WGS sequence"/>
</dbReference>
<name>A0AA87WCA6_9BRAD</name>
<accession>A0AA87WCA6</accession>
<dbReference type="EMBL" id="BMHC01000016">
    <property type="protein sequence ID" value="GGI29848.1"/>
    <property type="molecule type" value="Genomic_DNA"/>
</dbReference>
<proteinExistence type="predicted"/>
<evidence type="ECO:0000313" key="1">
    <source>
        <dbReference type="EMBL" id="GGI29848.1"/>
    </source>
</evidence>